<dbReference type="EMBL" id="DXBE01000031">
    <property type="protein sequence ID" value="HIZ69051.1"/>
    <property type="molecule type" value="Genomic_DNA"/>
</dbReference>
<feature type="domain" description="Lipocalin-like" evidence="1">
    <location>
        <begin position="33"/>
        <end position="161"/>
    </location>
</feature>
<dbReference type="Pfam" id="PF16585">
    <property type="entry name" value="Lipocalin_8"/>
    <property type="match status" value="1"/>
</dbReference>
<evidence type="ECO:0000313" key="2">
    <source>
        <dbReference type="EMBL" id="HIZ69051.1"/>
    </source>
</evidence>
<reference evidence="2" key="1">
    <citation type="journal article" date="2021" name="PeerJ">
        <title>Extensive microbial diversity within the chicken gut microbiome revealed by metagenomics and culture.</title>
        <authorList>
            <person name="Gilroy R."/>
            <person name="Ravi A."/>
            <person name="Getino M."/>
            <person name="Pursley I."/>
            <person name="Horton D.L."/>
            <person name="Alikhan N.F."/>
            <person name="Baker D."/>
            <person name="Gharbi K."/>
            <person name="Hall N."/>
            <person name="Watson M."/>
            <person name="Adriaenssens E.M."/>
            <person name="Foster-Nyarko E."/>
            <person name="Jarju S."/>
            <person name="Secka A."/>
            <person name="Antonio M."/>
            <person name="Oren A."/>
            <person name="Chaudhuri R.R."/>
            <person name="La Ragione R."/>
            <person name="Hildebrand F."/>
            <person name="Pallen M.J."/>
        </authorList>
    </citation>
    <scope>NUCLEOTIDE SEQUENCE</scope>
    <source>
        <strain evidence="2">ChiHecec3B27-8219</strain>
    </source>
</reference>
<proteinExistence type="predicted"/>
<protein>
    <submittedName>
        <fullName evidence="2">Lipocalin-like domain-containing protein</fullName>
    </submittedName>
</protein>
<dbReference type="AlphaFoldDB" id="A0A9D2JVP4"/>
<organism evidence="2 3">
    <name type="scientific">Candidatus Prevotella avicola</name>
    <dbReference type="NCBI Taxonomy" id="2838738"/>
    <lineage>
        <taxon>Bacteria</taxon>
        <taxon>Pseudomonadati</taxon>
        <taxon>Bacteroidota</taxon>
        <taxon>Bacteroidia</taxon>
        <taxon>Bacteroidales</taxon>
        <taxon>Prevotellaceae</taxon>
        <taxon>Prevotella</taxon>
    </lineage>
</organism>
<name>A0A9D2JVP4_9BACT</name>
<reference evidence="2" key="2">
    <citation type="submission" date="2021-04" db="EMBL/GenBank/DDBJ databases">
        <authorList>
            <person name="Gilroy R."/>
        </authorList>
    </citation>
    <scope>NUCLEOTIDE SEQUENCE</scope>
    <source>
        <strain evidence="2">ChiHecec3B27-8219</strain>
    </source>
</reference>
<gene>
    <name evidence="2" type="ORF">H9966_04075</name>
</gene>
<evidence type="ECO:0000259" key="1">
    <source>
        <dbReference type="Pfam" id="PF16585"/>
    </source>
</evidence>
<dbReference type="PROSITE" id="PS51257">
    <property type="entry name" value="PROKAR_LIPOPROTEIN"/>
    <property type="match status" value="1"/>
</dbReference>
<sequence length="161" mass="17787">MKRYLYTGSGVAALFAKKLLGGLLASLLLLTFSACEFHTGDNGDLDGFWHLESMENTQTGEVTYLGNQTIFWSYQVDLMYLQGASTGSFFLRFTHADNALTLYSPYADGGHSPEGDVLLEDPAPLLPYGITALEETFQVERLDGGAMVLRSEAYRLSFTKF</sequence>
<dbReference type="Proteomes" id="UP000824055">
    <property type="component" value="Unassembled WGS sequence"/>
</dbReference>
<comment type="caution">
    <text evidence="2">The sequence shown here is derived from an EMBL/GenBank/DDBJ whole genome shotgun (WGS) entry which is preliminary data.</text>
</comment>
<accession>A0A9D2JVP4</accession>
<dbReference type="InterPro" id="IPR024311">
    <property type="entry name" value="Lipocalin-like"/>
</dbReference>
<evidence type="ECO:0000313" key="3">
    <source>
        <dbReference type="Proteomes" id="UP000824055"/>
    </source>
</evidence>
<dbReference type="Gene3D" id="2.40.128.280">
    <property type="match status" value="1"/>
</dbReference>